<evidence type="ECO:0000256" key="8">
    <source>
        <dbReference type="ARBA" id="ARBA00023014"/>
    </source>
</evidence>
<dbReference type="Pfam" id="PF19288">
    <property type="entry name" value="CofH_C"/>
    <property type="match status" value="1"/>
</dbReference>
<reference evidence="14 15" key="1">
    <citation type="submission" date="2023-07" db="EMBL/GenBank/DDBJ databases">
        <title>Genomic Encyclopedia of Type Strains, Phase IV (KMG-IV): sequencing the most valuable type-strain genomes for metagenomic binning, comparative biology and taxonomic classification.</title>
        <authorList>
            <person name="Goeker M."/>
        </authorList>
    </citation>
    <scope>NUCLEOTIDE SEQUENCE [LARGE SCALE GENOMIC DNA]</scope>
    <source>
        <strain evidence="14 15">DSM 17273</strain>
    </source>
</reference>
<dbReference type="NCBIfam" id="TIGR03551">
    <property type="entry name" value="F420_cofH"/>
    <property type="match status" value="1"/>
</dbReference>
<dbReference type="SUPFAM" id="SSF102114">
    <property type="entry name" value="Radical SAM enzymes"/>
    <property type="match status" value="1"/>
</dbReference>
<keyword evidence="7 10" id="KW-0408">Iron</keyword>
<dbReference type="InterPro" id="IPR045567">
    <property type="entry name" value="CofH/MnqC-like_C"/>
</dbReference>
<comment type="caution">
    <text evidence="14">The sequence shown here is derived from an EMBL/GenBank/DDBJ whole genome shotgun (WGS) entry which is preliminary data.</text>
</comment>
<keyword evidence="15" id="KW-1185">Reference proteome</keyword>
<dbReference type="GO" id="GO:0051539">
    <property type="term" value="F:4 iron, 4 sulfur cluster binding"/>
    <property type="evidence" value="ECO:0007669"/>
    <property type="project" value="UniProtKB-KW"/>
</dbReference>
<feature type="domain" description="Radical SAM core" evidence="13">
    <location>
        <begin position="70"/>
        <end position="303"/>
    </location>
</feature>
<evidence type="ECO:0000256" key="12">
    <source>
        <dbReference type="PIRSR" id="PIRSR004762-2"/>
    </source>
</evidence>
<protein>
    <recommendedName>
        <fullName evidence="2 10">5-amino-6-(D-ribitylamino)uracil--L-tyrosine 4-hydroxyphenyl transferase</fullName>
        <ecNumber evidence="2 10">2.5.1.147</ecNumber>
    </recommendedName>
    <alternativeName>
        <fullName evidence="10">FO synthase subunit 2</fullName>
    </alternativeName>
</protein>
<dbReference type="PANTHER" id="PTHR43076">
    <property type="entry name" value="FO SYNTHASE (COFH)"/>
    <property type="match status" value="1"/>
</dbReference>
<organism evidence="14 15">
    <name type="scientific">Methanococcoides alaskense</name>
    <dbReference type="NCBI Taxonomy" id="325778"/>
    <lineage>
        <taxon>Archaea</taxon>
        <taxon>Methanobacteriati</taxon>
        <taxon>Methanobacteriota</taxon>
        <taxon>Stenosarchaea group</taxon>
        <taxon>Methanomicrobia</taxon>
        <taxon>Methanosarcinales</taxon>
        <taxon>Methanosarcinaceae</taxon>
        <taxon>Methanococcoides</taxon>
    </lineage>
</organism>
<dbReference type="EC" id="2.5.1.147" evidence="2 10"/>
<evidence type="ECO:0000256" key="11">
    <source>
        <dbReference type="PIRSR" id="PIRSR004762-1"/>
    </source>
</evidence>
<evidence type="ECO:0000313" key="14">
    <source>
        <dbReference type="EMBL" id="MDR6221956.1"/>
    </source>
</evidence>
<dbReference type="InterPro" id="IPR007197">
    <property type="entry name" value="rSAM"/>
</dbReference>
<feature type="binding site" evidence="10 11">
    <location>
        <position position="91"/>
    </location>
    <ligand>
        <name>[4Fe-4S] cluster</name>
        <dbReference type="ChEBI" id="CHEBI:49883"/>
        <note>4Fe-4S-S-AdoMet</note>
    </ligand>
</feature>
<comment type="function">
    <text evidence="10">Catalyzes the radical-mediated synthesis of 5-amino-5-(4-hydroxybenzyl)-6-(D-ribitylimino)-5,6-dihydrouracil from 5-amino-6-(D-ribitylamino)uracil and L-tyrosine.</text>
</comment>
<proteinExistence type="inferred from homology"/>
<evidence type="ECO:0000256" key="5">
    <source>
        <dbReference type="ARBA" id="ARBA00022691"/>
    </source>
</evidence>
<comment type="catalytic activity">
    <reaction evidence="9 10">
        <text>5-amino-6-(D-ribitylamino)uracil + L-tyrosine + S-adenosyl-L-methionine = 5-amino-5-(4-hydroxybenzyl)-6-(D-ribitylimino)-5,6-dihydrouracil + 2-iminoacetate + 5'-deoxyadenosine + L-methionine + H(+)</text>
        <dbReference type="Rhea" id="RHEA:55200"/>
        <dbReference type="ChEBI" id="CHEBI:15378"/>
        <dbReference type="ChEBI" id="CHEBI:15934"/>
        <dbReference type="ChEBI" id="CHEBI:17319"/>
        <dbReference type="ChEBI" id="CHEBI:57844"/>
        <dbReference type="ChEBI" id="CHEBI:58315"/>
        <dbReference type="ChEBI" id="CHEBI:59789"/>
        <dbReference type="ChEBI" id="CHEBI:77846"/>
        <dbReference type="ChEBI" id="CHEBI:85936"/>
        <dbReference type="EC" id="2.5.1.147"/>
    </reaction>
</comment>
<evidence type="ECO:0000256" key="9">
    <source>
        <dbReference type="ARBA" id="ARBA00048468"/>
    </source>
</evidence>
<dbReference type="AlphaFoldDB" id="A0AA90TXI1"/>
<feature type="binding site" evidence="10 11">
    <location>
        <position position="84"/>
    </location>
    <ligand>
        <name>[4Fe-4S] cluster</name>
        <dbReference type="ChEBI" id="CHEBI:49883"/>
        <note>4Fe-4S-S-AdoMet</note>
    </ligand>
</feature>
<dbReference type="GO" id="GO:0141093">
    <property type="term" value="F:5-amino-6-(D-ribitylamino)uracil--L-tyrosine 4-hydroxyphenyl transferase activity"/>
    <property type="evidence" value="ECO:0007669"/>
    <property type="project" value="UniProtKB-EC"/>
</dbReference>
<evidence type="ECO:0000256" key="10">
    <source>
        <dbReference type="HAMAP-Rule" id="MF_01612"/>
    </source>
</evidence>
<dbReference type="Pfam" id="PF04055">
    <property type="entry name" value="Radical_SAM"/>
    <property type="match status" value="1"/>
</dbReference>
<keyword evidence="3 10" id="KW-0004">4Fe-4S</keyword>
<dbReference type="SFLD" id="SFLDG01064">
    <property type="entry name" value="F420__menaquinone_cofactor_bio"/>
    <property type="match status" value="1"/>
</dbReference>
<dbReference type="CDD" id="cd01335">
    <property type="entry name" value="Radical_SAM"/>
    <property type="match status" value="1"/>
</dbReference>
<dbReference type="PANTHER" id="PTHR43076:SF1">
    <property type="entry name" value="LIPOYL SYNTHASE 2"/>
    <property type="match status" value="1"/>
</dbReference>
<evidence type="ECO:0000256" key="7">
    <source>
        <dbReference type="ARBA" id="ARBA00023004"/>
    </source>
</evidence>
<evidence type="ECO:0000313" key="15">
    <source>
        <dbReference type="Proteomes" id="UP001185015"/>
    </source>
</evidence>
<comment type="cofactor">
    <cofactor evidence="10 11">
        <name>[4Fe-4S] cluster</name>
        <dbReference type="ChEBI" id="CHEBI:49883"/>
    </cofactor>
    <text evidence="10 11">Binds 1 [4Fe-4S] cluster. The cluster is coordinated with 3 cysteines and an exchangeable S-adenosyl-L-methionine.</text>
</comment>
<comment type="subunit">
    <text evidence="10">The FO synthase complex consists of two subunits, CofG and CofH.</text>
</comment>
<dbReference type="EMBL" id="JAVDQI010000001">
    <property type="protein sequence ID" value="MDR6221956.1"/>
    <property type="molecule type" value="Genomic_DNA"/>
</dbReference>
<dbReference type="PROSITE" id="PS51918">
    <property type="entry name" value="RADICAL_SAM"/>
    <property type="match status" value="1"/>
</dbReference>
<dbReference type="InterPro" id="IPR020050">
    <property type="entry name" value="FO_synthase_su2"/>
</dbReference>
<keyword evidence="5 10" id="KW-0949">S-adenosyl-L-methionine</keyword>
<evidence type="ECO:0000259" key="13">
    <source>
        <dbReference type="PROSITE" id="PS51918"/>
    </source>
</evidence>
<dbReference type="GO" id="GO:0005506">
    <property type="term" value="F:iron ion binding"/>
    <property type="evidence" value="ECO:0007669"/>
    <property type="project" value="UniProtKB-UniRule"/>
</dbReference>
<sequence>MDHQGHRKDTSPERHTLQEHMIMTIPEEIIERTHRGKATKEDAIALLDVNPFELYTLADNLRKEAVGDTVTYVTNRNIYITNMCKGNCGFCGFREEKGYILTIEEILEQVGQAEKAGAVEICIQGGYLPQLDLEFYNEIVKSIHTKYPNMTIHGFSPMEIYYASSLSKTPIEDAFSELKKSGLGTLTGTSAEILVDRVRKIICEDKITTAQWIETIKASHRVGLRTNATIMYGHVETWEERFDHILTIRDIQEETGAFTELITMPFMPYNNSLGEEMLRSGKFMTTGMEDLKMIAIARVLLNKHVDNLQACWVKLGKKLANVALSCGANDLGGTLMEDQITLASGGANGEYLSPEELEWIIKSAGRKPMLRNALYEEI</sequence>
<name>A0AA90TXI1_9EURY</name>
<evidence type="ECO:0000256" key="4">
    <source>
        <dbReference type="ARBA" id="ARBA00022679"/>
    </source>
</evidence>
<dbReference type="InterPro" id="IPR034405">
    <property type="entry name" value="F420"/>
</dbReference>
<gene>
    <name evidence="10" type="primary">cofH</name>
    <name evidence="14" type="ORF">J2750_000388</name>
</gene>
<dbReference type="NCBIfam" id="TIGR00423">
    <property type="entry name" value="CofH family radical SAM protein"/>
    <property type="match status" value="1"/>
</dbReference>
<keyword evidence="6 10" id="KW-0479">Metal-binding</keyword>
<evidence type="ECO:0000256" key="2">
    <source>
        <dbReference type="ARBA" id="ARBA00012289"/>
    </source>
</evidence>
<feature type="binding site" evidence="10 11">
    <location>
        <position position="88"/>
    </location>
    <ligand>
        <name>[4Fe-4S] cluster</name>
        <dbReference type="ChEBI" id="CHEBI:49883"/>
        <note>4Fe-4S-S-AdoMet</note>
    </ligand>
</feature>
<feature type="binding site" evidence="12">
    <location>
        <position position="156"/>
    </location>
    <ligand>
        <name>(3R)-3-methyl-D-ornithine</name>
        <dbReference type="ChEBI" id="CHEBI:64642"/>
    </ligand>
</feature>
<keyword evidence="4 10" id="KW-0808">Transferase</keyword>
<dbReference type="InterPro" id="IPR013785">
    <property type="entry name" value="Aldolase_TIM"/>
</dbReference>
<dbReference type="NCBIfam" id="NF005609">
    <property type="entry name" value="PRK07360.1"/>
    <property type="match status" value="1"/>
</dbReference>
<feature type="binding site" evidence="12">
    <location>
        <position position="192"/>
    </location>
    <ligand>
        <name>S-adenosyl-L-methionine</name>
        <dbReference type="ChEBI" id="CHEBI:59789"/>
    </ligand>
</feature>
<accession>A0AA90TXI1</accession>
<dbReference type="InterPro" id="IPR058240">
    <property type="entry name" value="rSAM_sf"/>
</dbReference>
<evidence type="ECO:0000256" key="3">
    <source>
        <dbReference type="ARBA" id="ARBA00022485"/>
    </source>
</evidence>
<dbReference type="SFLD" id="SFLDG01389">
    <property type="entry name" value="menaquinone_synthsis_involved"/>
    <property type="match status" value="1"/>
</dbReference>
<feature type="binding site" evidence="12">
    <location>
        <position position="90"/>
    </location>
    <ligand>
        <name>S-adenosyl-L-methionine</name>
        <dbReference type="ChEBI" id="CHEBI:59789"/>
    </ligand>
</feature>
<dbReference type="Gene3D" id="3.20.20.70">
    <property type="entry name" value="Aldolase class I"/>
    <property type="match status" value="1"/>
</dbReference>
<dbReference type="Proteomes" id="UP001185015">
    <property type="component" value="Unassembled WGS sequence"/>
</dbReference>
<keyword evidence="8 10" id="KW-0411">Iron-sulfur</keyword>
<dbReference type="GO" id="GO:0044689">
    <property type="term" value="F:7,8-didemethyl-8-hydroxy-5-deazariboflavin synthase activity"/>
    <property type="evidence" value="ECO:0007669"/>
    <property type="project" value="TreeGrafter"/>
</dbReference>
<dbReference type="HAMAP" id="MF_01612">
    <property type="entry name" value="FO_synth_sub2"/>
    <property type="match status" value="1"/>
</dbReference>
<dbReference type="SFLD" id="SFLDS00029">
    <property type="entry name" value="Radical_SAM"/>
    <property type="match status" value="1"/>
</dbReference>
<evidence type="ECO:0000256" key="6">
    <source>
        <dbReference type="ARBA" id="ARBA00022723"/>
    </source>
</evidence>
<dbReference type="PIRSF" id="PIRSF004762">
    <property type="entry name" value="CHP00423"/>
    <property type="match status" value="1"/>
</dbReference>
<comment type="similarity">
    <text evidence="10">Belongs to the radical SAM superfamily. CofH family.</text>
</comment>
<dbReference type="SFLD" id="SFLDG01388">
    <property type="entry name" value="7_8-didemethyl-8-hydroxy-5-dea"/>
    <property type="match status" value="1"/>
</dbReference>
<dbReference type="SMART" id="SM00729">
    <property type="entry name" value="Elp3"/>
    <property type="match status" value="1"/>
</dbReference>
<dbReference type="InterPro" id="IPR019940">
    <property type="entry name" value="CofH_family"/>
</dbReference>
<comment type="pathway">
    <text evidence="1 10">Cofactor biosynthesis; coenzyme F0 biosynthesis.</text>
</comment>
<dbReference type="InterPro" id="IPR006638">
    <property type="entry name" value="Elp3/MiaA/NifB-like_rSAM"/>
</dbReference>
<evidence type="ECO:0000256" key="1">
    <source>
        <dbReference type="ARBA" id="ARBA00004712"/>
    </source>
</evidence>